<protein>
    <submittedName>
        <fullName evidence="2">Uncharacterized protein</fullName>
    </submittedName>
</protein>
<evidence type="ECO:0000313" key="3">
    <source>
        <dbReference type="Proteomes" id="UP000886998"/>
    </source>
</evidence>
<feature type="region of interest" description="Disordered" evidence="1">
    <location>
        <begin position="64"/>
        <end position="126"/>
    </location>
</feature>
<sequence length="126" mass="13139">MAWPSGARMGRRVGSPPRGIQFCPPNPPTMQSRPGQGKSDRLIHIPSGLGGRCLYPAWPPARRWGKGARPRRPCRAHLPAAGPGGQLPRAATALATASGAGRENPPGKKPAQIPTGHPEGSHAAKT</sequence>
<accession>A0A8X6YV07</accession>
<keyword evidence="3" id="KW-1185">Reference proteome</keyword>
<dbReference type="EMBL" id="BMAV01022962">
    <property type="protein sequence ID" value="GFY78372.1"/>
    <property type="molecule type" value="Genomic_DNA"/>
</dbReference>
<name>A0A8X6YV07_9ARAC</name>
<feature type="compositionally biased region" description="Low complexity" evidence="1">
    <location>
        <begin position="90"/>
        <end position="101"/>
    </location>
</feature>
<comment type="caution">
    <text evidence="2">The sequence shown here is derived from an EMBL/GenBank/DDBJ whole genome shotgun (WGS) entry which is preliminary data.</text>
</comment>
<gene>
    <name evidence="2" type="ORF">TNIN_464611</name>
</gene>
<dbReference type="Proteomes" id="UP000886998">
    <property type="component" value="Unassembled WGS sequence"/>
</dbReference>
<evidence type="ECO:0000313" key="2">
    <source>
        <dbReference type="EMBL" id="GFY78372.1"/>
    </source>
</evidence>
<evidence type="ECO:0000256" key="1">
    <source>
        <dbReference type="SAM" id="MobiDB-lite"/>
    </source>
</evidence>
<proteinExistence type="predicted"/>
<feature type="region of interest" description="Disordered" evidence="1">
    <location>
        <begin position="1"/>
        <end position="45"/>
    </location>
</feature>
<organism evidence="2 3">
    <name type="scientific">Trichonephila inaurata madagascariensis</name>
    <dbReference type="NCBI Taxonomy" id="2747483"/>
    <lineage>
        <taxon>Eukaryota</taxon>
        <taxon>Metazoa</taxon>
        <taxon>Ecdysozoa</taxon>
        <taxon>Arthropoda</taxon>
        <taxon>Chelicerata</taxon>
        <taxon>Arachnida</taxon>
        <taxon>Araneae</taxon>
        <taxon>Araneomorphae</taxon>
        <taxon>Entelegynae</taxon>
        <taxon>Araneoidea</taxon>
        <taxon>Nephilidae</taxon>
        <taxon>Trichonephila</taxon>
        <taxon>Trichonephila inaurata</taxon>
    </lineage>
</organism>
<feature type="compositionally biased region" description="Basic residues" evidence="1">
    <location>
        <begin position="64"/>
        <end position="75"/>
    </location>
</feature>
<dbReference type="AlphaFoldDB" id="A0A8X6YV07"/>
<reference evidence="2" key="1">
    <citation type="submission" date="2020-08" db="EMBL/GenBank/DDBJ databases">
        <title>Multicomponent nature underlies the extraordinary mechanical properties of spider dragline silk.</title>
        <authorList>
            <person name="Kono N."/>
            <person name="Nakamura H."/>
            <person name="Mori M."/>
            <person name="Yoshida Y."/>
            <person name="Ohtoshi R."/>
            <person name="Malay A.D."/>
            <person name="Moran D.A.P."/>
            <person name="Tomita M."/>
            <person name="Numata K."/>
            <person name="Arakawa K."/>
        </authorList>
    </citation>
    <scope>NUCLEOTIDE SEQUENCE</scope>
</reference>